<proteinExistence type="predicted"/>
<dbReference type="InterPro" id="IPR036412">
    <property type="entry name" value="HAD-like_sf"/>
</dbReference>
<sequence length="228" mass="24817">MIRACIFDLDGTLADTLQSLAWFGNTALERNGFAPVETEAYKQMVGNGADRLIRRMLTRSVGSFDEETVLRVRKTYDDLYAATPLYRTVSYPGIPELVKALGERGILCAVLSNKPDAMTQLVIQALFPEGSFASVLGQKDAIPKKPAPDGALLTAERLGVLPEECLYIGDTNVDMQTGNAAGMHTIGVLWGFRDRKELEESHAAEIVSEASEILKIADRIGIAGRNAE</sequence>
<comment type="caution">
    <text evidence="1">The sequence shown here is derived from an EMBL/GenBank/DDBJ whole genome shotgun (WGS) entry which is preliminary data.</text>
</comment>
<dbReference type="GO" id="GO:0006281">
    <property type="term" value="P:DNA repair"/>
    <property type="evidence" value="ECO:0007669"/>
    <property type="project" value="TreeGrafter"/>
</dbReference>
<dbReference type="InterPro" id="IPR050155">
    <property type="entry name" value="HAD-like_hydrolase_sf"/>
</dbReference>
<dbReference type="InterPro" id="IPR023214">
    <property type="entry name" value="HAD_sf"/>
</dbReference>
<dbReference type="SUPFAM" id="SSF56784">
    <property type="entry name" value="HAD-like"/>
    <property type="match status" value="1"/>
</dbReference>
<dbReference type="NCBIfam" id="TIGR01549">
    <property type="entry name" value="HAD-SF-IA-v1"/>
    <property type="match status" value="1"/>
</dbReference>
<dbReference type="Gene3D" id="1.10.150.240">
    <property type="entry name" value="Putative phosphatase, domain 2"/>
    <property type="match status" value="1"/>
</dbReference>
<dbReference type="InterPro" id="IPR006439">
    <property type="entry name" value="HAD-SF_hydro_IA"/>
</dbReference>
<keyword evidence="2" id="KW-1185">Reference proteome</keyword>
<reference evidence="1" key="1">
    <citation type="submission" date="2020-08" db="EMBL/GenBank/DDBJ databases">
        <title>Genome public.</title>
        <authorList>
            <person name="Liu C."/>
            <person name="Sun Q."/>
        </authorList>
    </citation>
    <scope>NUCLEOTIDE SEQUENCE</scope>
    <source>
        <strain evidence="1">NSJ-40</strain>
    </source>
</reference>
<accession>A0A926HNT1</accession>
<dbReference type="Pfam" id="PF13419">
    <property type="entry name" value="HAD_2"/>
    <property type="match status" value="1"/>
</dbReference>
<gene>
    <name evidence="1" type="ORF">IAG03_11135</name>
</gene>
<evidence type="ECO:0000313" key="1">
    <source>
        <dbReference type="EMBL" id="MBC8534527.1"/>
    </source>
</evidence>
<dbReference type="AlphaFoldDB" id="A0A926HNT1"/>
<dbReference type="Gene3D" id="3.40.50.1000">
    <property type="entry name" value="HAD superfamily/HAD-like"/>
    <property type="match status" value="1"/>
</dbReference>
<dbReference type="SFLD" id="SFLDG01129">
    <property type="entry name" value="C1.5:_HAD__Beta-PGM__Phosphata"/>
    <property type="match status" value="1"/>
</dbReference>
<dbReference type="InterPro" id="IPR023198">
    <property type="entry name" value="PGP-like_dom2"/>
</dbReference>
<dbReference type="GO" id="GO:0005829">
    <property type="term" value="C:cytosol"/>
    <property type="evidence" value="ECO:0007669"/>
    <property type="project" value="TreeGrafter"/>
</dbReference>
<name>A0A926HNT1_9FIRM</name>
<keyword evidence="1" id="KW-0378">Hydrolase</keyword>
<dbReference type="SFLD" id="SFLDS00003">
    <property type="entry name" value="Haloacid_Dehalogenase"/>
    <property type="match status" value="1"/>
</dbReference>
<dbReference type="PANTHER" id="PTHR43434">
    <property type="entry name" value="PHOSPHOGLYCOLATE PHOSPHATASE"/>
    <property type="match status" value="1"/>
</dbReference>
<dbReference type="Proteomes" id="UP000651482">
    <property type="component" value="Unassembled WGS sequence"/>
</dbReference>
<dbReference type="InterPro" id="IPR041492">
    <property type="entry name" value="HAD_2"/>
</dbReference>
<dbReference type="NCBIfam" id="TIGR01509">
    <property type="entry name" value="HAD-SF-IA-v3"/>
    <property type="match status" value="1"/>
</dbReference>
<dbReference type="PRINTS" id="PR00413">
    <property type="entry name" value="HADHALOGNASE"/>
</dbReference>
<evidence type="ECO:0000313" key="2">
    <source>
        <dbReference type="Proteomes" id="UP000651482"/>
    </source>
</evidence>
<organism evidence="1 2">
    <name type="scientific">Yeguia hominis</name>
    <dbReference type="NCBI Taxonomy" id="2763662"/>
    <lineage>
        <taxon>Bacteria</taxon>
        <taxon>Bacillati</taxon>
        <taxon>Bacillota</taxon>
        <taxon>Clostridia</taxon>
        <taxon>Eubacteriales</taxon>
        <taxon>Yeguiaceae</taxon>
        <taxon>Yeguia</taxon>
    </lineage>
</organism>
<protein>
    <submittedName>
        <fullName evidence="1">HAD family hydrolase</fullName>
    </submittedName>
</protein>
<dbReference type="GO" id="GO:0008967">
    <property type="term" value="F:phosphoglycolate phosphatase activity"/>
    <property type="evidence" value="ECO:0007669"/>
    <property type="project" value="TreeGrafter"/>
</dbReference>
<dbReference type="PANTHER" id="PTHR43434:SF1">
    <property type="entry name" value="PHOSPHOGLYCOLATE PHOSPHATASE"/>
    <property type="match status" value="1"/>
</dbReference>
<dbReference type="SFLD" id="SFLDG01135">
    <property type="entry name" value="C1.5.6:_HAD__Beta-PGM__Phospha"/>
    <property type="match status" value="1"/>
</dbReference>
<dbReference type="EMBL" id="JACRSN010000018">
    <property type="protein sequence ID" value="MBC8534527.1"/>
    <property type="molecule type" value="Genomic_DNA"/>
</dbReference>